<evidence type="ECO:0000313" key="2">
    <source>
        <dbReference type="Proteomes" id="UP000708208"/>
    </source>
</evidence>
<dbReference type="OrthoDB" id="5984724at2759"/>
<evidence type="ECO:0000313" key="1">
    <source>
        <dbReference type="EMBL" id="CAG7724371.1"/>
    </source>
</evidence>
<dbReference type="Proteomes" id="UP000708208">
    <property type="component" value="Unassembled WGS sequence"/>
</dbReference>
<name>A0A8J2JTY9_9HEXA</name>
<keyword evidence="2" id="KW-1185">Reference proteome</keyword>
<sequence length="57" mass="6541">MESTHQDIYKLLPDTAAEAIQDAEYKVLYNHHLDLLEKLEIVRPDAIPNPTQAKVKL</sequence>
<comment type="caution">
    <text evidence="1">The sequence shown here is derived from an EMBL/GenBank/DDBJ whole genome shotgun (WGS) entry which is preliminary data.</text>
</comment>
<proteinExistence type="predicted"/>
<dbReference type="AlphaFoldDB" id="A0A8J2JTY9"/>
<feature type="non-terminal residue" evidence="1">
    <location>
        <position position="57"/>
    </location>
</feature>
<reference evidence="1" key="1">
    <citation type="submission" date="2021-06" db="EMBL/GenBank/DDBJ databases">
        <authorList>
            <person name="Hodson N. C."/>
            <person name="Mongue J. A."/>
            <person name="Jaron S. K."/>
        </authorList>
    </citation>
    <scope>NUCLEOTIDE SEQUENCE</scope>
</reference>
<gene>
    <name evidence="1" type="ORF">AFUS01_LOCUS13402</name>
</gene>
<organism evidence="1 2">
    <name type="scientific">Allacma fusca</name>
    <dbReference type="NCBI Taxonomy" id="39272"/>
    <lineage>
        <taxon>Eukaryota</taxon>
        <taxon>Metazoa</taxon>
        <taxon>Ecdysozoa</taxon>
        <taxon>Arthropoda</taxon>
        <taxon>Hexapoda</taxon>
        <taxon>Collembola</taxon>
        <taxon>Symphypleona</taxon>
        <taxon>Sminthuridae</taxon>
        <taxon>Allacma</taxon>
    </lineage>
</organism>
<dbReference type="EMBL" id="CAJVCH010109101">
    <property type="protein sequence ID" value="CAG7724371.1"/>
    <property type="molecule type" value="Genomic_DNA"/>
</dbReference>
<protein>
    <submittedName>
        <fullName evidence="1">Uncharacterized protein</fullName>
    </submittedName>
</protein>
<accession>A0A8J2JTY9</accession>